<dbReference type="AlphaFoldDB" id="A0A139IUK0"/>
<gene>
    <name evidence="2" type="ORF">AC579_2895</name>
</gene>
<comment type="caution">
    <text evidence="2">The sequence shown here is derived from an EMBL/GenBank/DDBJ whole genome shotgun (WGS) entry which is preliminary data.</text>
</comment>
<keyword evidence="3" id="KW-1185">Reference proteome</keyword>
<organism evidence="2 3">
    <name type="scientific">Pseudocercospora musae</name>
    <dbReference type="NCBI Taxonomy" id="113226"/>
    <lineage>
        <taxon>Eukaryota</taxon>
        <taxon>Fungi</taxon>
        <taxon>Dikarya</taxon>
        <taxon>Ascomycota</taxon>
        <taxon>Pezizomycotina</taxon>
        <taxon>Dothideomycetes</taxon>
        <taxon>Dothideomycetidae</taxon>
        <taxon>Mycosphaerellales</taxon>
        <taxon>Mycosphaerellaceae</taxon>
        <taxon>Pseudocercospora</taxon>
    </lineage>
</organism>
<evidence type="ECO:0000313" key="3">
    <source>
        <dbReference type="Proteomes" id="UP000073492"/>
    </source>
</evidence>
<feature type="domain" description="Heterokaryon incompatibility" evidence="1">
    <location>
        <begin position="80"/>
        <end position="216"/>
    </location>
</feature>
<proteinExistence type="predicted"/>
<dbReference type="PANTHER" id="PTHR24148:SF73">
    <property type="entry name" value="HET DOMAIN PROTEIN (AFU_ORTHOLOGUE AFUA_8G01020)"/>
    <property type="match status" value="1"/>
</dbReference>
<dbReference type="EMBL" id="LFZO01000009">
    <property type="protein sequence ID" value="KXT18226.1"/>
    <property type="molecule type" value="Genomic_DNA"/>
</dbReference>
<dbReference type="OrthoDB" id="2017782at2759"/>
<dbReference type="InterPro" id="IPR010730">
    <property type="entry name" value="HET"/>
</dbReference>
<reference evidence="2 3" key="1">
    <citation type="submission" date="2015-07" db="EMBL/GenBank/DDBJ databases">
        <title>Comparative genomics of the Sigatoka disease complex on banana suggests a link between parallel evolutionary changes in Pseudocercospora fijiensis and Pseudocercospora eumusae and increased virulence on the banana host.</title>
        <authorList>
            <person name="Chang T.-C."/>
            <person name="Salvucci A."/>
            <person name="Crous P.W."/>
            <person name="Stergiopoulos I."/>
        </authorList>
    </citation>
    <scope>NUCLEOTIDE SEQUENCE [LARGE SCALE GENOMIC DNA]</scope>
    <source>
        <strain evidence="2 3">CBS 116634</strain>
    </source>
</reference>
<dbReference type="Proteomes" id="UP000073492">
    <property type="component" value="Unassembled WGS sequence"/>
</dbReference>
<evidence type="ECO:0000259" key="1">
    <source>
        <dbReference type="Pfam" id="PF06985"/>
    </source>
</evidence>
<name>A0A139IUK0_9PEZI</name>
<dbReference type="PANTHER" id="PTHR24148">
    <property type="entry name" value="ANKYRIN REPEAT DOMAIN-CONTAINING PROTEIN 39 HOMOLOG-RELATED"/>
    <property type="match status" value="1"/>
</dbReference>
<sequence length="636" mass="73428">MECSPVQPHPQEKPPQRNTIYPDIFVDPENPEIRILCLLPGKYGKEICCNLVRKSLLDYESVESDRALRLHYFESEKCGYDALSYTWGCHSDKVVTLNGPPGFAVTDNLFVALQRLRKTEEAVWLWIDAICINQNDLDERARQIRLMGRIYNRARKVLIWLGDADEPETVTEQTYKWTFGWSAPVSAFQDWQLRSLAAAIRNTRPSWWTRAWVLQETVLAYWDPPICFGTFTMTVSEFNWMSSLIEDEGPTQTAIFLRVREDLRRTPFMERKLDQTWTRSITEYAKRLCRLDATDPRDKVYSVLGVIHPTEQEKIVIDYTKEIWKVYANATGAAITANQILELLAFVTVDRWRAANLPSWAVDFTFGRHISQSKTDFEYMSDRMFYFEDNDWAKKLRFEPRDVNAAHAEELDTLTVHGVHFDTIEKVIPIFEGDNFFGISLDVEGWSPETSSTIAKVLSNIPAMDPYRCLDCFSIPPVWYSKRYPFNTPVAWYANQESYSVDWKKLIAKAKTPAFGQLEDVFTMWHSGCAFNSAPQSFDYSARRFPDDWKKYARFVGGDLAIFTTAAGFIGFAPGVIQTGDAIVLLAGATLPAIIRRKDDLRYTWRCYAFLEGIMNDELLELLSDAEYLEDDFTLM</sequence>
<dbReference type="Pfam" id="PF06985">
    <property type="entry name" value="HET"/>
    <property type="match status" value="1"/>
</dbReference>
<evidence type="ECO:0000313" key="2">
    <source>
        <dbReference type="EMBL" id="KXT18226.1"/>
    </source>
</evidence>
<dbReference type="Pfam" id="PF26639">
    <property type="entry name" value="Het-6_barrel"/>
    <property type="match status" value="1"/>
</dbReference>
<protein>
    <recommendedName>
        <fullName evidence="1">Heterokaryon incompatibility domain-containing protein</fullName>
    </recommendedName>
</protein>
<accession>A0A139IUK0</accession>
<dbReference type="InterPro" id="IPR052895">
    <property type="entry name" value="HetReg/Transcr_Mod"/>
</dbReference>